<dbReference type="PANTHER" id="PTHR23294:SF5">
    <property type="entry name" value="UNC93-LIKE PROTEIN MFSD11"/>
    <property type="match status" value="1"/>
</dbReference>
<feature type="transmembrane region" description="Helical" evidence="6">
    <location>
        <begin position="100"/>
        <end position="117"/>
    </location>
</feature>
<protein>
    <recommendedName>
        <fullName evidence="9">UNC93-like protein MFSD11</fullName>
    </recommendedName>
</protein>
<evidence type="ECO:0008006" key="9">
    <source>
        <dbReference type="Google" id="ProtNLM"/>
    </source>
</evidence>
<feature type="transmembrane region" description="Helical" evidence="6">
    <location>
        <begin position="69"/>
        <end position="88"/>
    </location>
</feature>
<dbReference type="GO" id="GO:0016020">
    <property type="term" value="C:membrane"/>
    <property type="evidence" value="ECO:0007669"/>
    <property type="project" value="UniProtKB-SubCell"/>
</dbReference>
<dbReference type="AlphaFoldDB" id="A0A6A4SFG0"/>
<evidence type="ECO:0000256" key="4">
    <source>
        <dbReference type="ARBA" id="ARBA00022989"/>
    </source>
</evidence>
<dbReference type="Proteomes" id="UP000438429">
    <property type="component" value="Unassembled WGS sequence"/>
</dbReference>
<dbReference type="EMBL" id="VEVO01000013">
    <property type="protein sequence ID" value="KAF0032893.1"/>
    <property type="molecule type" value="Genomic_DNA"/>
</dbReference>
<feature type="transmembrane region" description="Helical" evidence="6">
    <location>
        <begin position="312"/>
        <end position="333"/>
    </location>
</feature>
<dbReference type="Gene3D" id="1.20.1250.20">
    <property type="entry name" value="MFS general substrate transporter like domains"/>
    <property type="match status" value="1"/>
</dbReference>
<evidence type="ECO:0000256" key="3">
    <source>
        <dbReference type="ARBA" id="ARBA00022692"/>
    </source>
</evidence>
<keyword evidence="5 6" id="KW-0472">Membrane</keyword>
<sequence length="480" mass="52777">MRLARPRPNGFTGVVQESARQGIPMADTRTFNVVILGVGFLFIFTAFTTCGNVEQTVVKSLGNDTFAGSGYHSLGIIYGVFSFANLLAPTVVTVLGPKMSMFLSGLLYSGYIAVFIVPSTWSFYFTSVLIGVGAAMLWTAQGHFLVENSEASTINRNTGMFWALLQCRRQQEKHLPVPVGHLHTRHAHLPGVEEEPSRRGDALRRGRTDAALDPHNVNPSDNCTLLAVIPQKHSEYLTMSEAPLKGHSGYERKRDERKKKGYETTLKLLKTKTILLLSPCMAYSGLELSFYSGVYGTCIGATAQFGEAAKGLIGISGIVVGIGEIVGGGFFGLLCKNNRFRRTSVVFLAMVVHFVAFYLIFLNIPDDAPVVFQTNTQKTPYLTPSVSIALLCSFLLGLGDSCFNTQLYSVLGCVYAEHSTPAFAIFKFIQSVFAAVAFFYSGYVLLMWQLLLMIILGFTGTLCFFVVERMQNFSVDLQEY</sequence>
<dbReference type="PANTHER" id="PTHR23294">
    <property type="entry name" value="ET TRANSLATION PRODUCT-RELATED"/>
    <property type="match status" value="1"/>
</dbReference>
<evidence type="ECO:0000313" key="8">
    <source>
        <dbReference type="Proteomes" id="UP000438429"/>
    </source>
</evidence>
<name>A0A6A4SFG0_SCOMX</name>
<organism evidence="7 8">
    <name type="scientific">Scophthalmus maximus</name>
    <name type="common">Turbot</name>
    <name type="synonym">Psetta maxima</name>
    <dbReference type="NCBI Taxonomy" id="52904"/>
    <lineage>
        <taxon>Eukaryota</taxon>
        <taxon>Metazoa</taxon>
        <taxon>Chordata</taxon>
        <taxon>Craniata</taxon>
        <taxon>Vertebrata</taxon>
        <taxon>Euteleostomi</taxon>
        <taxon>Actinopterygii</taxon>
        <taxon>Neopterygii</taxon>
        <taxon>Teleostei</taxon>
        <taxon>Neoteleostei</taxon>
        <taxon>Acanthomorphata</taxon>
        <taxon>Carangaria</taxon>
        <taxon>Pleuronectiformes</taxon>
        <taxon>Pleuronectoidei</taxon>
        <taxon>Scophthalmidae</taxon>
        <taxon>Scophthalmus</taxon>
    </lineage>
</organism>
<keyword evidence="3 6" id="KW-0812">Transmembrane</keyword>
<proteinExistence type="inferred from homology"/>
<dbReference type="InterPro" id="IPR010291">
    <property type="entry name" value="Ion_channel_UNC-93"/>
</dbReference>
<keyword evidence="4 6" id="KW-1133">Transmembrane helix</keyword>
<comment type="similarity">
    <text evidence="2">Belongs to the unc-93 family.</text>
</comment>
<evidence type="ECO:0000256" key="2">
    <source>
        <dbReference type="ARBA" id="ARBA00009172"/>
    </source>
</evidence>
<feature type="transmembrane region" description="Helical" evidence="6">
    <location>
        <begin position="381"/>
        <end position="399"/>
    </location>
</feature>
<comment type="caution">
    <text evidence="7">The sequence shown here is derived from an EMBL/GenBank/DDBJ whole genome shotgun (WGS) entry which is preliminary data.</text>
</comment>
<feature type="transmembrane region" description="Helical" evidence="6">
    <location>
        <begin position="30"/>
        <end position="49"/>
    </location>
</feature>
<reference evidence="7 8" key="1">
    <citation type="submission" date="2019-06" db="EMBL/GenBank/DDBJ databases">
        <title>Draft genomes of female and male turbot (Scophthalmus maximus).</title>
        <authorList>
            <person name="Xu H."/>
            <person name="Xu X.-W."/>
            <person name="Shao C."/>
            <person name="Chen S."/>
        </authorList>
    </citation>
    <scope>NUCLEOTIDE SEQUENCE [LARGE SCALE GENOMIC DNA]</scope>
    <source>
        <strain evidence="7">Ysfricsl-2016a</strain>
        <tissue evidence="7">Blood</tissue>
    </source>
</reference>
<dbReference type="InterPro" id="IPR036259">
    <property type="entry name" value="MFS_trans_sf"/>
</dbReference>
<dbReference type="Pfam" id="PF05978">
    <property type="entry name" value="UNC-93"/>
    <property type="match status" value="2"/>
</dbReference>
<dbReference type="SUPFAM" id="SSF103473">
    <property type="entry name" value="MFS general substrate transporter"/>
    <property type="match status" value="1"/>
</dbReference>
<evidence type="ECO:0000256" key="5">
    <source>
        <dbReference type="ARBA" id="ARBA00023136"/>
    </source>
</evidence>
<comment type="subcellular location">
    <subcellularLocation>
        <location evidence="1">Membrane</location>
        <topology evidence="1">Multi-pass membrane protein</topology>
    </subcellularLocation>
</comment>
<evidence type="ECO:0000256" key="6">
    <source>
        <dbReference type="SAM" id="Phobius"/>
    </source>
</evidence>
<evidence type="ECO:0000313" key="7">
    <source>
        <dbReference type="EMBL" id="KAF0032893.1"/>
    </source>
</evidence>
<accession>A0A6A4SFG0</accession>
<feature type="transmembrane region" description="Helical" evidence="6">
    <location>
        <begin position="420"/>
        <end position="440"/>
    </location>
</feature>
<feature type="transmembrane region" description="Helical" evidence="6">
    <location>
        <begin position="446"/>
        <end position="467"/>
    </location>
</feature>
<feature type="transmembrane region" description="Helical" evidence="6">
    <location>
        <begin position="123"/>
        <end position="146"/>
    </location>
</feature>
<gene>
    <name evidence="7" type="ORF">F2P81_015183</name>
</gene>
<dbReference type="InterPro" id="IPR051617">
    <property type="entry name" value="UNC-93-like_regulator"/>
</dbReference>
<feature type="transmembrane region" description="Helical" evidence="6">
    <location>
        <begin position="345"/>
        <end position="361"/>
    </location>
</feature>
<feature type="transmembrane region" description="Helical" evidence="6">
    <location>
        <begin position="274"/>
        <end position="292"/>
    </location>
</feature>
<evidence type="ECO:0000256" key="1">
    <source>
        <dbReference type="ARBA" id="ARBA00004141"/>
    </source>
</evidence>